<evidence type="ECO:0000256" key="4">
    <source>
        <dbReference type="ARBA" id="ARBA00022553"/>
    </source>
</evidence>
<dbReference type="PANTHER" id="PTHR15859:SF1">
    <property type="entry name" value="BTB DOMAIN-CONTAINING PROTEIN"/>
    <property type="match status" value="1"/>
</dbReference>
<dbReference type="InterPro" id="IPR015943">
    <property type="entry name" value="WD40/YVTN_repeat-like_dom_sf"/>
</dbReference>
<comment type="similarity">
    <text evidence="2">Belongs to the KCTD3 family.</text>
</comment>
<dbReference type="SMART" id="SM00225">
    <property type="entry name" value="BTB"/>
    <property type="match status" value="1"/>
</dbReference>
<name>A0A2J7Q376_9NEOP</name>
<evidence type="ECO:0000313" key="13">
    <source>
        <dbReference type="EMBL" id="PNF23020.1"/>
    </source>
</evidence>
<protein>
    <recommendedName>
        <fullName evidence="10">BTB/POZ domain-containing protein KCTD3</fullName>
    </recommendedName>
</protein>
<dbReference type="FunCoup" id="A0A2J7Q376">
    <property type="interactions" value="421"/>
</dbReference>
<dbReference type="InterPro" id="IPR036322">
    <property type="entry name" value="WD40_repeat_dom_sf"/>
</dbReference>
<evidence type="ECO:0000313" key="14">
    <source>
        <dbReference type="Proteomes" id="UP000235965"/>
    </source>
</evidence>
<keyword evidence="4" id="KW-0597">Phosphoprotein</keyword>
<keyword evidence="14" id="KW-1185">Reference proteome</keyword>
<dbReference type="InterPro" id="IPR000210">
    <property type="entry name" value="BTB/POZ_dom"/>
</dbReference>
<keyword evidence="7" id="KW-0472">Membrane</keyword>
<dbReference type="InterPro" id="IPR001680">
    <property type="entry name" value="WD40_rpt"/>
</dbReference>
<keyword evidence="5" id="KW-0853">WD repeat</keyword>
<reference evidence="13 14" key="1">
    <citation type="submission" date="2017-12" db="EMBL/GenBank/DDBJ databases">
        <title>Hemimetabolous genomes reveal molecular basis of termite eusociality.</title>
        <authorList>
            <person name="Harrison M.C."/>
            <person name="Jongepier E."/>
            <person name="Robertson H.M."/>
            <person name="Arning N."/>
            <person name="Bitard-Feildel T."/>
            <person name="Chao H."/>
            <person name="Childers C.P."/>
            <person name="Dinh H."/>
            <person name="Doddapaneni H."/>
            <person name="Dugan S."/>
            <person name="Gowin J."/>
            <person name="Greiner C."/>
            <person name="Han Y."/>
            <person name="Hu H."/>
            <person name="Hughes D.S.T."/>
            <person name="Huylmans A.-K."/>
            <person name="Kemena C."/>
            <person name="Kremer L.P.M."/>
            <person name="Lee S.L."/>
            <person name="Lopez-Ezquerra A."/>
            <person name="Mallet L."/>
            <person name="Monroy-Kuhn J.M."/>
            <person name="Moser A."/>
            <person name="Murali S.C."/>
            <person name="Muzny D.M."/>
            <person name="Otani S."/>
            <person name="Piulachs M.-D."/>
            <person name="Poelchau M."/>
            <person name="Qu J."/>
            <person name="Schaub F."/>
            <person name="Wada-Katsumata A."/>
            <person name="Worley K.C."/>
            <person name="Xie Q."/>
            <person name="Ylla G."/>
            <person name="Poulsen M."/>
            <person name="Gibbs R.A."/>
            <person name="Schal C."/>
            <person name="Richards S."/>
            <person name="Belles X."/>
            <person name="Korb J."/>
            <person name="Bornberg-Bauer E."/>
        </authorList>
    </citation>
    <scope>NUCLEOTIDE SEQUENCE [LARGE SCALE GENOMIC DNA]</scope>
    <source>
        <tissue evidence="13">Whole body</tissue>
    </source>
</reference>
<feature type="region of interest" description="Disordered" evidence="11">
    <location>
        <begin position="243"/>
        <end position="272"/>
    </location>
</feature>
<dbReference type="InParanoid" id="A0A2J7Q376"/>
<dbReference type="InterPro" id="IPR011333">
    <property type="entry name" value="SKP1/BTB/POZ_sf"/>
</dbReference>
<dbReference type="InterPro" id="IPR047876">
    <property type="entry name" value="SHKBP1/KCTD3"/>
</dbReference>
<dbReference type="Proteomes" id="UP000235965">
    <property type="component" value="Unassembled WGS sequence"/>
</dbReference>
<dbReference type="SUPFAM" id="SSF54695">
    <property type="entry name" value="POZ domain"/>
    <property type="match status" value="1"/>
</dbReference>
<dbReference type="Pfam" id="PF02214">
    <property type="entry name" value="BTB_2"/>
    <property type="match status" value="1"/>
</dbReference>
<dbReference type="OrthoDB" id="6077599at2759"/>
<dbReference type="FunFam" id="2.130.10.10:FF:000205">
    <property type="entry name" value="BTB/POZ domain-containing protein KCTD3 isoform X1"/>
    <property type="match status" value="1"/>
</dbReference>
<evidence type="ECO:0000256" key="1">
    <source>
        <dbReference type="ARBA" id="ARBA00004236"/>
    </source>
</evidence>
<evidence type="ECO:0000256" key="7">
    <source>
        <dbReference type="ARBA" id="ARBA00023136"/>
    </source>
</evidence>
<evidence type="ECO:0000256" key="5">
    <source>
        <dbReference type="ARBA" id="ARBA00022574"/>
    </source>
</evidence>
<dbReference type="PROSITE" id="PS50097">
    <property type="entry name" value="BTB"/>
    <property type="match status" value="1"/>
</dbReference>
<evidence type="ECO:0000256" key="11">
    <source>
        <dbReference type="SAM" id="MobiDB-lite"/>
    </source>
</evidence>
<evidence type="ECO:0000256" key="8">
    <source>
        <dbReference type="ARBA" id="ARBA00059269"/>
    </source>
</evidence>
<evidence type="ECO:0000256" key="10">
    <source>
        <dbReference type="ARBA" id="ARBA00073141"/>
    </source>
</evidence>
<comment type="subunit">
    <text evidence="9">Interacts with HCN3.</text>
</comment>
<dbReference type="SMART" id="SM00320">
    <property type="entry name" value="WD40"/>
    <property type="match status" value="2"/>
</dbReference>
<dbReference type="Gene3D" id="3.30.710.10">
    <property type="entry name" value="Potassium Channel Kv1.1, Chain A"/>
    <property type="match status" value="1"/>
</dbReference>
<keyword evidence="6" id="KW-0677">Repeat</keyword>
<dbReference type="Gene3D" id="2.130.10.10">
    <property type="entry name" value="YVTN repeat-like/Quinoprotein amine dehydrogenase"/>
    <property type="match status" value="1"/>
</dbReference>
<dbReference type="InterPro" id="IPR003131">
    <property type="entry name" value="T1-type_BTB"/>
</dbReference>
<evidence type="ECO:0000256" key="3">
    <source>
        <dbReference type="ARBA" id="ARBA00022475"/>
    </source>
</evidence>
<dbReference type="STRING" id="105785.A0A2J7Q376"/>
<organism evidence="13 14">
    <name type="scientific">Cryptotermes secundus</name>
    <dbReference type="NCBI Taxonomy" id="105785"/>
    <lineage>
        <taxon>Eukaryota</taxon>
        <taxon>Metazoa</taxon>
        <taxon>Ecdysozoa</taxon>
        <taxon>Arthropoda</taxon>
        <taxon>Hexapoda</taxon>
        <taxon>Insecta</taxon>
        <taxon>Pterygota</taxon>
        <taxon>Neoptera</taxon>
        <taxon>Polyneoptera</taxon>
        <taxon>Dictyoptera</taxon>
        <taxon>Blattodea</taxon>
        <taxon>Blattoidea</taxon>
        <taxon>Termitoidae</taxon>
        <taxon>Kalotermitidae</taxon>
        <taxon>Cryptotermitinae</taxon>
        <taxon>Cryptotermes</taxon>
    </lineage>
</organism>
<dbReference type="AlphaFoldDB" id="A0A2J7Q376"/>
<dbReference type="FunFam" id="3.30.710.10:FF:000038">
    <property type="entry name" value="BTB/POZ domain-containing protein KCTD3 isoform X1"/>
    <property type="match status" value="1"/>
</dbReference>
<evidence type="ECO:0000256" key="6">
    <source>
        <dbReference type="ARBA" id="ARBA00022737"/>
    </source>
</evidence>
<dbReference type="EMBL" id="NEVH01019069">
    <property type="protein sequence ID" value="PNF23020.1"/>
    <property type="molecule type" value="Genomic_DNA"/>
</dbReference>
<accession>A0A2J7Q376</accession>
<gene>
    <name evidence="13" type="ORF">B7P43_G09820</name>
</gene>
<proteinExistence type="inferred from homology"/>
<dbReference type="SUPFAM" id="SSF50978">
    <property type="entry name" value="WD40 repeat-like"/>
    <property type="match status" value="1"/>
</dbReference>
<dbReference type="GO" id="GO:0005886">
    <property type="term" value="C:plasma membrane"/>
    <property type="evidence" value="ECO:0007669"/>
    <property type="project" value="UniProtKB-SubCell"/>
</dbReference>
<evidence type="ECO:0000256" key="2">
    <source>
        <dbReference type="ARBA" id="ARBA00009572"/>
    </source>
</evidence>
<comment type="function">
    <text evidence="8">Accessory subunit of potassium/sodium hyperpolarization-activated cyclic nucleotide-gated channel 3 (HCN3) up-regulating its cell-surface expression and current density without affecting its voltage dependence and kinetics.</text>
</comment>
<dbReference type="GO" id="GO:0051260">
    <property type="term" value="P:protein homooligomerization"/>
    <property type="evidence" value="ECO:0007669"/>
    <property type="project" value="InterPro"/>
</dbReference>
<dbReference type="CDD" id="cd18363">
    <property type="entry name" value="BTB_POZ_KCTD3-like"/>
    <property type="match status" value="1"/>
</dbReference>
<sequence>MAAFHPTHSGDIVHLNVGGTRFSTSRHTLMWVPDSFFTALLSGRISSLRDEMGAIFIDRDPKLFATILNYLRTRDIDLSVDIRAFRHEAEYYAIAPLVKRLMLCEDLSQSSCGDVLFYGYLPPPSIPVQDPGVVCSCSPPGDSSAAVHAAARPGSIIRVPADANTASVASTGCSATVNTAPASSSASSSSSSVTTMVAVSPQLPASLPLSVPATPIVTPPCSAPPVSAVLSVNSMLPTANNSGILLPGAHTHGTHPQPPQRSVPGHSRNSSLDLRVSSNGCAAVASRSSTDIRNMAGRSAVGHSRAASLDLRHTRNSSADLNKLFRNDVGLIFGAHQGSSWTDPLRVQIVKAHHNWIAVAYAHFVACYRLKDSSGWQHAFTSPRIESCIERIAINAKMAQGGGGEASSKMVAISYGSQVRLWGVSEDGTRTNIGTFNLHVRVEYLFFIGSQLVALSPTGKIGVWHAMTQHWQIQDVVPIASFDTAGSFLLLGCNNGAIYYIDMQKFPLRMKDNDLLVTELYRDPSNDPITAISVYLTPKTSLCGNWIEIAYGTSSGTVRVIVQHPETVGHGPQLFQTFTVHQSPVTKVTLSEKFLVSVCSEYNHVRTWSVTRFRGMISTQPGSTPVASFKIVSLDEVEPYISYAAGNDCGPFGEQDDEQVFVQKVVPETDQLFVRLASNGKRVCVVKAVDGTTITSFCVHECEGSSRMGSRPRRFIFTGHSNGAIQMWDLTTALDLAAKGEPATQISGGPTAEELLKLLDQCDLSNSHCSTPCISPCPSMAATAAARIKASNVAFLNQSQEAAERGGSGTGSMPC</sequence>
<evidence type="ECO:0000259" key="12">
    <source>
        <dbReference type="PROSITE" id="PS50097"/>
    </source>
</evidence>
<comment type="caution">
    <text evidence="13">The sequence shown here is derived from an EMBL/GenBank/DDBJ whole genome shotgun (WGS) entry which is preliminary data.</text>
</comment>
<feature type="domain" description="BTB" evidence="12">
    <location>
        <begin position="11"/>
        <end position="80"/>
    </location>
</feature>
<evidence type="ECO:0000256" key="9">
    <source>
        <dbReference type="ARBA" id="ARBA00065501"/>
    </source>
</evidence>
<dbReference type="PANTHER" id="PTHR15859">
    <property type="entry name" value="SETA BINDING PROTEIN 1"/>
    <property type="match status" value="1"/>
</dbReference>
<keyword evidence="3" id="KW-1003">Cell membrane</keyword>
<comment type="subcellular location">
    <subcellularLocation>
        <location evidence="1">Cell membrane</location>
    </subcellularLocation>
</comment>